<comment type="subunit">
    <text evidence="5">Part of the heterodimeric TRMT11-TRM112 methyltransferase complex; this complex forms an active tRNA methyltransferase, where TRMT112 acts as an activator of the catalytic subunit TRMT11.</text>
</comment>
<dbReference type="AlphaFoldDB" id="A0A158Q4Q3"/>
<dbReference type="PANTHER" id="PTHR13370:SF3">
    <property type="entry name" value="TRNA (GUANINE(10)-N2)-METHYLTRANSFERASE HOMOLOG"/>
    <property type="match status" value="1"/>
</dbReference>
<keyword evidence="2" id="KW-0808">Transferase</keyword>
<dbReference type="Gene3D" id="3.40.50.150">
    <property type="entry name" value="Vaccinia Virus protein VP39"/>
    <property type="match status" value="1"/>
</dbReference>
<dbReference type="InterPro" id="IPR002052">
    <property type="entry name" value="DNA_methylase_N6_adenine_CS"/>
</dbReference>
<protein>
    <recommendedName>
        <fullName evidence="6">tRNA (guanine(10)-N(2))-methyltransferase TRMT11</fullName>
    </recommendedName>
    <alternativeName>
        <fullName evidence="7">tRNA methyltransferase 11 homolog</fullName>
    </alternativeName>
</protein>
<evidence type="ECO:0000256" key="5">
    <source>
        <dbReference type="ARBA" id="ARBA00065434"/>
    </source>
</evidence>
<comment type="catalytic activity">
    <reaction evidence="3">
        <text>guanosine(10) in tRNA + S-adenosyl-L-methionine = N(2)-methylguanosine(10) in tRNA + S-adenosyl-L-homocysteine + H(+)</text>
        <dbReference type="Rhea" id="RHEA:43128"/>
        <dbReference type="Rhea" id="RHEA-COMP:10355"/>
        <dbReference type="Rhea" id="RHEA-COMP:10357"/>
        <dbReference type="ChEBI" id="CHEBI:15378"/>
        <dbReference type="ChEBI" id="CHEBI:57856"/>
        <dbReference type="ChEBI" id="CHEBI:59789"/>
        <dbReference type="ChEBI" id="CHEBI:74269"/>
        <dbReference type="ChEBI" id="CHEBI:74481"/>
        <dbReference type="EC" id="2.1.1.214"/>
    </reaction>
    <physiologicalReaction direction="left-to-right" evidence="3">
        <dbReference type="Rhea" id="RHEA:43129"/>
    </physiologicalReaction>
</comment>
<dbReference type="PANTHER" id="PTHR13370">
    <property type="entry name" value="RNA METHYLASE-RELATED"/>
    <property type="match status" value="1"/>
</dbReference>
<evidence type="ECO:0000256" key="1">
    <source>
        <dbReference type="ARBA" id="ARBA00022603"/>
    </source>
</evidence>
<evidence type="ECO:0000256" key="6">
    <source>
        <dbReference type="ARBA" id="ARBA00067484"/>
    </source>
</evidence>
<dbReference type="InterPro" id="IPR029063">
    <property type="entry name" value="SAM-dependent_MTases_sf"/>
</dbReference>
<dbReference type="GO" id="GO:0003676">
    <property type="term" value="F:nucleic acid binding"/>
    <property type="evidence" value="ECO:0007669"/>
    <property type="project" value="InterPro"/>
</dbReference>
<evidence type="ECO:0000256" key="8">
    <source>
        <dbReference type="SAM" id="Phobius"/>
    </source>
</evidence>
<evidence type="ECO:0000256" key="4">
    <source>
        <dbReference type="ARBA" id="ARBA00056270"/>
    </source>
</evidence>
<feature type="transmembrane region" description="Helical" evidence="8">
    <location>
        <begin position="286"/>
        <end position="303"/>
    </location>
</feature>
<dbReference type="GO" id="GO:0043527">
    <property type="term" value="C:tRNA methyltransferase complex"/>
    <property type="evidence" value="ECO:0007669"/>
    <property type="project" value="UniProtKB-ARBA"/>
</dbReference>
<dbReference type="GO" id="GO:0032259">
    <property type="term" value="P:methylation"/>
    <property type="evidence" value="ECO:0007669"/>
    <property type="project" value="UniProtKB-KW"/>
</dbReference>
<organism evidence="10 11">
    <name type="scientific">Dracunculus medinensis</name>
    <name type="common">Guinea worm</name>
    <dbReference type="NCBI Taxonomy" id="318479"/>
    <lineage>
        <taxon>Eukaryota</taxon>
        <taxon>Metazoa</taxon>
        <taxon>Ecdysozoa</taxon>
        <taxon>Nematoda</taxon>
        <taxon>Chromadorea</taxon>
        <taxon>Rhabditida</taxon>
        <taxon>Spirurina</taxon>
        <taxon>Dracunculoidea</taxon>
        <taxon>Dracunculidae</taxon>
        <taxon>Dracunculus</taxon>
    </lineage>
</organism>
<feature type="domain" description="Ribosomal RNA large subunit methyltransferase K/L-like methyltransferase" evidence="9">
    <location>
        <begin position="57"/>
        <end position="185"/>
    </location>
</feature>
<dbReference type="PRINTS" id="PR00507">
    <property type="entry name" value="N12N6MTFRASE"/>
</dbReference>
<keyword evidence="8" id="KW-0472">Membrane</keyword>
<dbReference type="GO" id="GO:0160102">
    <property type="term" value="F:tRNA (guanine(10)-N2)-methyltransferase activity"/>
    <property type="evidence" value="ECO:0007669"/>
    <property type="project" value="UniProtKB-EC"/>
</dbReference>
<keyword evidence="8" id="KW-1133">Transmembrane helix</keyword>
<proteinExistence type="predicted"/>
<sequence length="319" mass="36783">LALSFENSHVNLKNANINFIFIEENDKSFSDEQIFYFGKLIGFGQSHLVQKYNLQERRYIGNTTMDPALSFIQANMVKANHGSLILDPFCGTGGLLIAAAHFGAAVMGTEINYQVARAVGKSSRMGQKFLTDDQSIAANFCQYSLNDRFMGVLLADASKHEIWHYNNFGFVDAILTDPPYGVREKIQKIGKKSRKDHYFGRRYPEKAKYEISSSFLDLLNLAARLLVVKGRLAFWFPSIERELVFTFFYFPNDLIYFNQSEAIQARNENQNNGVKNYKDFTRKQEIILILYQCLFSFSFFYSAKNRKFRILSCYLNMRG</sequence>
<evidence type="ECO:0000313" key="10">
    <source>
        <dbReference type="Proteomes" id="UP000038040"/>
    </source>
</evidence>
<dbReference type="Pfam" id="PF01170">
    <property type="entry name" value="UPF0020"/>
    <property type="match status" value="1"/>
</dbReference>
<keyword evidence="1" id="KW-0489">Methyltransferase</keyword>
<dbReference type="SUPFAM" id="SSF53335">
    <property type="entry name" value="S-adenosyl-L-methionine-dependent methyltransferases"/>
    <property type="match status" value="1"/>
</dbReference>
<evidence type="ECO:0000313" key="11">
    <source>
        <dbReference type="WBParaSite" id="DME_0000536201-mRNA-1"/>
    </source>
</evidence>
<dbReference type="Proteomes" id="UP000038040">
    <property type="component" value="Unplaced"/>
</dbReference>
<keyword evidence="8" id="KW-0812">Transmembrane</keyword>
<evidence type="ECO:0000256" key="3">
    <source>
        <dbReference type="ARBA" id="ARBA00050985"/>
    </source>
</evidence>
<comment type="function">
    <text evidence="4">Catalytic subunit of the TRMT11-TRM112 methyltransferase complex, that specifically mediates the S-adenosyl-L-methionine-dependent N(2)-methylation of guanosine nucleotide at position 10 (m2G10) in tRNAs. This is one of the major tRNA (guanine-N(2))-methyltransferases.</text>
</comment>
<dbReference type="WBParaSite" id="DME_0000536201-mRNA-1">
    <property type="protein sequence ID" value="DME_0000536201-mRNA-1"/>
    <property type="gene ID" value="DME_0000536201"/>
</dbReference>
<dbReference type="GO" id="GO:0005737">
    <property type="term" value="C:cytoplasm"/>
    <property type="evidence" value="ECO:0007669"/>
    <property type="project" value="TreeGrafter"/>
</dbReference>
<evidence type="ECO:0000256" key="2">
    <source>
        <dbReference type="ARBA" id="ARBA00022679"/>
    </source>
</evidence>
<reference evidence="11" key="1">
    <citation type="submission" date="2016-04" db="UniProtKB">
        <authorList>
            <consortium name="WormBaseParasite"/>
        </authorList>
    </citation>
    <scope>IDENTIFICATION</scope>
</reference>
<dbReference type="InterPro" id="IPR000241">
    <property type="entry name" value="RlmKL-like_Mtase"/>
</dbReference>
<dbReference type="CDD" id="cd02440">
    <property type="entry name" value="AdoMet_MTases"/>
    <property type="match status" value="1"/>
</dbReference>
<name>A0A158Q4Q3_DRAME</name>
<dbReference type="PROSITE" id="PS00092">
    <property type="entry name" value="N6_MTASE"/>
    <property type="match status" value="1"/>
</dbReference>
<evidence type="ECO:0000259" key="9">
    <source>
        <dbReference type="Pfam" id="PF01170"/>
    </source>
</evidence>
<evidence type="ECO:0000256" key="7">
    <source>
        <dbReference type="ARBA" id="ARBA00075308"/>
    </source>
</evidence>
<accession>A0A158Q4Q3</accession>